<name>A0A4R5CYT7_9FLAO</name>
<evidence type="ECO:0000313" key="9">
    <source>
        <dbReference type="Proteomes" id="UP000294644"/>
    </source>
</evidence>
<dbReference type="InterPro" id="IPR027417">
    <property type="entry name" value="P-loop_NTPase"/>
</dbReference>
<dbReference type="PROSITE" id="PS51198">
    <property type="entry name" value="UVRD_HELICASE_ATP_BIND"/>
    <property type="match status" value="1"/>
</dbReference>
<evidence type="ECO:0000259" key="7">
    <source>
        <dbReference type="PROSITE" id="PS51198"/>
    </source>
</evidence>
<dbReference type="GO" id="GO:0000725">
    <property type="term" value="P:recombinational repair"/>
    <property type="evidence" value="ECO:0007669"/>
    <property type="project" value="TreeGrafter"/>
</dbReference>
<evidence type="ECO:0000256" key="1">
    <source>
        <dbReference type="ARBA" id="ARBA00022741"/>
    </source>
</evidence>
<gene>
    <name evidence="8" type="ORF">E0F91_11690</name>
</gene>
<feature type="binding site" evidence="6">
    <location>
        <begin position="24"/>
        <end position="31"/>
    </location>
    <ligand>
        <name>ATP</name>
        <dbReference type="ChEBI" id="CHEBI:30616"/>
    </ligand>
</feature>
<reference evidence="8 9" key="1">
    <citation type="submission" date="2019-03" db="EMBL/GenBank/DDBJ databases">
        <title>Flavobacterium LB-D12 sp. nov., isolated from arctic soil.</title>
        <authorList>
            <person name="Chaudhary D.K."/>
        </authorList>
    </citation>
    <scope>NUCLEOTIDE SEQUENCE [LARGE SCALE GENOMIC DNA]</scope>
    <source>
        <strain evidence="8 9">LB-D12</strain>
    </source>
</reference>
<feature type="domain" description="UvrD-like helicase ATP-binding" evidence="7">
    <location>
        <begin position="3"/>
        <end position="284"/>
    </location>
</feature>
<dbReference type="GO" id="GO:0005524">
    <property type="term" value="F:ATP binding"/>
    <property type="evidence" value="ECO:0007669"/>
    <property type="project" value="UniProtKB-UniRule"/>
</dbReference>
<evidence type="ECO:0000256" key="2">
    <source>
        <dbReference type="ARBA" id="ARBA00022801"/>
    </source>
</evidence>
<keyword evidence="3 6" id="KW-0347">Helicase</keyword>
<keyword evidence="2 6" id="KW-0378">Hydrolase</keyword>
<dbReference type="InterPro" id="IPR014016">
    <property type="entry name" value="UvrD-like_ATP-bd"/>
</dbReference>
<dbReference type="InterPro" id="IPR000212">
    <property type="entry name" value="DNA_helicase_UvrD/REP"/>
</dbReference>
<sequence>MYSKLSEGQRKILEYNQGTVVVKACPGSGKTYSLAARISRLLREPDLGKKGLAIISFTNIACREIEDKLLTDFSTPIPLSYPHFLGTIDSFINTFIFLPFGHLIMGCSFRPELVGEPHGPWSVKKFDMDYDQYFDKTTFDSNDILIRIAPYQAFHFKWVYNNISGGINGNITNIINSKWALFKKGYANQSDANYIALKVLEKYPIIAENIAKKFANFLIDECQDTNDIHMKIIDIFNSKGNSNIMLIGDRDQSIFEWNEARPELFDAKYDVWDKILLYENRRSSQHICDFIQNLSSFSEIKAVNERVKDSVLIPAISGYKMPKKATKKDITVITTEESHEAFGEILKDFLKECDSNGIIVNKENVAVLYRGTASSRYLGLSSDVHSFETIPWLKNHYHVKGIIKGKHMYEHGGLNKGYKLLEKSYFEALLRPADSRFYCSSQFISDKIAVLGIKNYRREIFRFIDSLPYTKDKTLNVWVKEANAALKSSGININLNIDSKYGDILIDDYFGEDLNSERLHPFYFGTVHSVKGKTFQAVLLLLGKKSVLKNYDTILNSDPKLLNPNDLEELRIVYVALSRPELFLKLVVPDSDVKLWTDKLLRQNNV</sequence>
<dbReference type="Gene3D" id="3.40.50.300">
    <property type="entry name" value="P-loop containing nucleotide triphosphate hydrolases"/>
    <property type="match status" value="3"/>
</dbReference>
<dbReference type="RefSeq" id="WP_132066678.1">
    <property type="nucleotide sequence ID" value="NZ_SMFN01000013.1"/>
</dbReference>
<evidence type="ECO:0000256" key="5">
    <source>
        <dbReference type="ARBA" id="ARBA00034923"/>
    </source>
</evidence>
<dbReference type="SUPFAM" id="SSF52540">
    <property type="entry name" value="P-loop containing nucleoside triphosphate hydrolases"/>
    <property type="match status" value="1"/>
</dbReference>
<dbReference type="PANTHER" id="PTHR11070:SF2">
    <property type="entry name" value="ATP-DEPENDENT DNA HELICASE SRS2"/>
    <property type="match status" value="1"/>
</dbReference>
<keyword evidence="4 6" id="KW-0067">ATP-binding</keyword>
<dbReference type="GO" id="GO:0043138">
    <property type="term" value="F:3'-5' DNA helicase activity"/>
    <property type="evidence" value="ECO:0007669"/>
    <property type="project" value="TreeGrafter"/>
</dbReference>
<organism evidence="8 9">
    <name type="scientific">Flavobacterium sandaracinum</name>
    <dbReference type="NCBI Taxonomy" id="2541733"/>
    <lineage>
        <taxon>Bacteria</taxon>
        <taxon>Pseudomonadati</taxon>
        <taxon>Bacteroidota</taxon>
        <taxon>Flavobacteriia</taxon>
        <taxon>Flavobacteriales</taxon>
        <taxon>Flavobacteriaceae</taxon>
        <taxon>Flavobacterium</taxon>
    </lineage>
</organism>
<dbReference type="Proteomes" id="UP000294644">
    <property type="component" value="Unassembled WGS sequence"/>
</dbReference>
<dbReference type="OrthoDB" id="1100019at2"/>
<dbReference type="Pfam" id="PF00580">
    <property type="entry name" value="UvrD-helicase"/>
    <property type="match status" value="2"/>
</dbReference>
<accession>A0A4R5CYT7</accession>
<dbReference type="EMBL" id="SMFN01000013">
    <property type="protein sequence ID" value="TDE03033.1"/>
    <property type="molecule type" value="Genomic_DNA"/>
</dbReference>
<evidence type="ECO:0000256" key="3">
    <source>
        <dbReference type="ARBA" id="ARBA00022806"/>
    </source>
</evidence>
<evidence type="ECO:0000256" key="4">
    <source>
        <dbReference type="ARBA" id="ARBA00022840"/>
    </source>
</evidence>
<keyword evidence="9" id="KW-1185">Reference proteome</keyword>
<evidence type="ECO:0000313" key="8">
    <source>
        <dbReference type="EMBL" id="TDE03033.1"/>
    </source>
</evidence>
<dbReference type="PANTHER" id="PTHR11070">
    <property type="entry name" value="UVRD / RECB / PCRA DNA HELICASE FAMILY MEMBER"/>
    <property type="match status" value="1"/>
</dbReference>
<comment type="caution">
    <text evidence="8">The sequence shown here is derived from an EMBL/GenBank/DDBJ whole genome shotgun (WGS) entry which is preliminary data.</text>
</comment>
<evidence type="ECO:0000256" key="6">
    <source>
        <dbReference type="PROSITE-ProRule" id="PRU00560"/>
    </source>
</evidence>
<dbReference type="GO" id="GO:0016787">
    <property type="term" value="F:hydrolase activity"/>
    <property type="evidence" value="ECO:0007669"/>
    <property type="project" value="UniProtKB-UniRule"/>
</dbReference>
<keyword evidence="1 6" id="KW-0547">Nucleotide-binding</keyword>
<protein>
    <recommendedName>
        <fullName evidence="5">DNA 3'-5' helicase II</fullName>
    </recommendedName>
</protein>
<dbReference type="GO" id="GO:0003677">
    <property type="term" value="F:DNA binding"/>
    <property type="evidence" value="ECO:0007669"/>
    <property type="project" value="InterPro"/>
</dbReference>
<proteinExistence type="predicted"/>
<dbReference type="AlphaFoldDB" id="A0A4R5CYT7"/>